<comment type="subcellular location">
    <subcellularLocation>
        <location evidence="1">Cell membrane</location>
        <topology evidence="1">Single-pass type I membrane protein</topology>
    </subcellularLocation>
    <subcellularLocation>
        <location evidence="2">Cytoplasm</location>
    </subcellularLocation>
</comment>
<feature type="domain" description="Cadherin" evidence="17">
    <location>
        <begin position="260"/>
        <end position="381"/>
    </location>
</feature>
<keyword evidence="4" id="KW-0963">Cytoplasm</keyword>
<dbReference type="PROSITE" id="PS00232">
    <property type="entry name" value="CADHERIN_1"/>
    <property type="match status" value="2"/>
</dbReference>
<evidence type="ECO:0000313" key="18">
    <source>
        <dbReference type="EMBL" id="KAJ8409011.1"/>
    </source>
</evidence>
<evidence type="ECO:0000256" key="4">
    <source>
        <dbReference type="ARBA" id="ARBA00022490"/>
    </source>
</evidence>
<dbReference type="GO" id="GO:0045296">
    <property type="term" value="F:cadherin binding"/>
    <property type="evidence" value="ECO:0007669"/>
    <property type="project" value="TreeGrafter"/>
</dbReference>
<keyword evidence="12 15" id="KW-0472">Membrane</keyword>
<dbReference type="Gene3D" id="4.10.900.10">
    <property type="entry name" value="TCF3-CBD (Catenin binding domain)"/>
    <property type="match status" value="1"/>
</dbReference>
<dbReference type="GO" id="GO:0005912">
    <property type="term" value="C:adherens junction"/>
    <property type="evidence" value="ECO:0007669"/>
    <property type="project" value="TreeGrafter"/>
</dbReference>
<dbReference type="GO" id="GO:0060027">
    <property type="term" value="P:convergent extension involved in gastrulation"/>
    <property type="evidence" value="ECO:0007669"/>
    <property type="project" value="UniProtKB-ARBA"/>
</dbReference>
<keyword evidence="8" id="KW-0677">Repeat</keyword>
<evidence type="ECO:0000256" key="10">
    <source>
        <dbReference type="ARBA" id="ARBA00022889"/>
    </source>
</evidence>
<evidence type="ECO:0000256" key="2">
    <source>
        <dbReference type="ARBA" id="ARBA00004496"/>
    </source>
</evidence>
<dbReference type="EMBL" id="JAINUG010000032">
    <property type="protein sequence ID" value="KAJ8409011.1"/>
    <property type="molecule type" value="Genomic_DNA"/>
</dbReference>
<feature type="domain" description="Cadherin" evidence="17">
    <location>
        <begin position="382"/>
        <end position="489"/>
    </location>
</feature>
<dbReference type="InterPro" id="IPR020894">
    <property type="entry name" value="Cadherin_CS"/>
</dbReference>
<sequence>MKFVTVILLVTLLLGILEASSQTKHIRKKRAWIIDSFSIEEEHPGPFPYEIGKVDVDRDDVGFALHGKGVDEEPKNMLTIHQEKGIIYVLGKIDYERYKILRLTFEAKNKSNMMVDTKLGVEITITDINDHAPEFQMKVYETTIEESLSQGQHVLVVFAHDDDQPNTPNSTFTYRIVSVTPKTPDVEFYIEQNGVISFKGCLDYEKAEKYSILVEAKDHGEVVKLASTCTVIVNIMDKNNHLPKIIGRTGTGKVMERDSGKTVLRLHVEDKDAKNTKAWRAKYTIYGDEDNHFKIETDPETNDGILIVQKPLDFEEGPQRNLSISVENQDPYFSCQVKRKTSTGLWTVTNIGGASGAGLIPQPMTQKVTIIVEDINDPPTFTHRIKEVMVSENVAVGHLLEQFTAVDLDLKYTNEFEYIKGDDPGDWVTVDSKTGQILTAKTLDRESPYVVNNTYTVTLMAIDKGKPPMSATATLTIHLKDENDNLPHLQMDTMDMCLSDEPTVGSITATDLDEAPYSGPFHFELLGDVKDKWLLDPAYGTTVNLVKSKTVFSGQHDLLVKISDTQGEFSVQNLTITVCECSVSYNCQIRSATSTQIGGSAIGIMIGALLLLMGILLLLLLISCGREKSAIQIDHGSGVYLIPSNIETPGTDCKVPAALLQVQNGDVVTSHITSTKTDTLQPIKMSQQSTLQSSFRGMSSFSQSGKGSYQFQRGNSLYRSLPIQSLSRSSRYQGSTFSRNYSTYRGDSLLMRHEAINTLLSKRIYSIQAPGEELSDYQPHCYAYEGDSMIDPYLDAISIPESEFSLDKLLDLGPRFNNLAAICRPAPTAP</sequence>
<keyword evidence="7 16" id="KW-0732">Signal</keyword>
<dbReference type="GO" id="GO:0016477">
    <property type="term" value="P:cell migration"/>
    <property type="evidence" value="ECO:0007669"/>
    <property type="project" value="TreeGrafter"/>
</dbReference>
<dbReference type="InterPro" id="IPR027397">
    <property type="entry name" value="Catenin-bd_sf"/>
</dbReference>
<dbReference type="PROSITE" id="PS50268">
    <property type="entry name" value="CADHERIN_2"/>
    <property type="match status" value="4"/>
</dbReference>
<dbReference type="GO" id="GO:0008013">
    <property type="term" value="F:beta-catenin binding"/>
    <property type="evidence" value="ECO:0007669"/>
    <property type="project" value="TreeGrafter"/>
</dbReference>
<dbReference type="PANTHER" id="PTHR24027:SF433">
    <property type="entry name" value="CADHERIN 27-RELATED"/>
    <property type="match status" value="1"/>
</dbReference>
<keyword evidence="5 15" id="KW-0812">Transmembrane</keyword>
<dbReference type="GO" id="GO:0016342">
    <property type="term" value="C:catenin complex"/>
    <property type="evidence" value="ECO:0007669"/>
    <property type="project" value="TreeGrafter"/>
</dbReference>
<comment type="caution">
    <text evidence="18">The sequence shown here is derived from an EMBL/GenBank/DDBJ whole genome shotgun (WGS) entry which is preliminary data.</text>
</comment>
<dbReference type="GO" id="GO:0034332">
    <property type="term" value="P:adherens junction organization"/>
    <property type="evidence" value="ECO:0007669"/>
    <property type="project" value="TreeGrafter"/>
</dbReference>
<name>A0AAD7SWC3_9TELE</name>
<dbReference type="Proteomes" id="UP001221898">
    <property type="component" value="Unassembled WGS sequence"/>
</dbReference>
<dbReference type="SUPFAM" id="SSF49313">
    <property type="entry name" value="Cadherin-like"/>
    <property type="match status" value="5"/>
</dbReference>
<feature type="chain" id="PRO_5042286271" description="Cadherin domain-containing protein" evidence="16">
    <location>
        <begin position="20"/>
        <end position="830"/>
    </location>
</feature>
<dbReference type="AlphaFoldDB" id="A0AAD7SWC3"/>
<dbReference type="InterPro" id="IPR002126">
    <property type="entry name" value="Cadherin-like_dom"/>
</dbReference>
<dbReference type="FunFam" id="2.60.40.60:FF:000095">
    <property type="entry name" value="Cadherin 13"/>
    <property type="match status" value="1"/>
</dbReference>
<keyword evidence="3" id="KW-1003">Cell membrane</keyword>
<feature type="domain" description="Cadherin" evidence="17">
    <location>
        <begin position="136"/>
        <end position="245"/>
    </location>
</feature>
<feature type="signal peptide" evidence="16">
    <location>
        <begin position="1"/>
        <end position="19"/>
    </location>
</feature>
<dbReference type="GO" id="GO:0016339">
    <property type="term" value="P:calcium-dependent cell-cell adhesion via plasma membrane cell adhesion molecules"/>
    <property type="evidence" value="ECO:0007669"/>
    <property type="project" value="TreeGrafter"/>
</dbReference>
<dbReference type="GO" id="GO:0044331">
    <property type="term" value="P:cell-cell adhesion mediated by cadherin"/>
    <property type="evidence" value="ECO:0007669"/>
    <property type="project" value="TreeGrafter"/>
</dbReference>
<keyword evidence="19" id="KW-1185">Reference proteome</keyword>
<keyword evidence="13" id="KW-0325">Glycoprotein</keyword>
<proteinExistence type="predicted"/>
<evidence type="ECO:0000256" key="12">
    <source>
        <dbReference type="ARBA" id="ARBA00023136"/>
    </source>
</evidence>
<keyword evidence="11 15" id="KW-1133">Transmembrane helix</keyword>
<dbReference type="PANTHER" id="PTHR24027">
    <property type="entry name" value="CADHERIN-23"/>
    <property type="match status" value="1"/>
</dbReference>
<evidence type="ECO:0000259" key="17">
    <source>
        <dbReference type="PROSITE" id="PS50268"/>
    </source>
</evidence>
<keyword evidence="9 14" id="KW-0106">Calcium</keyword>
<evidence type="ECO:0000256" key="13">
    <source>
        <dbReference type="ARBA" id="ARBA00023180"/>
    </source>
</evidence>
<dbReference type="InterPro" id="IPR039808">
    <property type="entry name" value="Cadherin"/>
</dbReference>
<dbReference type="GO" id="GO:0000902">
    <property type="term" value="P:cell morphogenesis"/>
    <property type="evidence" value="ECO:0007669"/>
    <property type="project" value="TreeGrafter"/>
</dbReference>
<dbReference type="CDD" id="cd11304">
    <property type="entry name" value="Cadherin_repeat"/>
    <property type="match status" value="4"/>
</dbReference>
<dbReference type="FunFam" id="2.60.40.60:FF:000019">
    <property type="entry name" value="Cadherin 2"/>
    <property type="match status" value="1"/>
</dbReference>
<organism evidence="18 19">
    <name type="scientific">Aldrovandia affinis</name>
    <dbReference type="NCBI Taxonomy" id="143900"/>
    <lineage>
        <taxon>Eukaryota</taxon>
        <taxon>Metazoa</taxon>
        <taxon>Chordata</taxon>
        <taxon>Craniata</taxon>
        <taxon>Vertebrata</taxon>
        <taxon>Euteleostomi</taxon>
        <taxon>Actinopterygii</taxon>
        <taxon>Neopterygii</taxon>
        <taxon>Teleostei</taxon>
        <taxon>Notacanthiformes</taxon>
        <taxon>Halosauridae</taxon>
        <taxon>Aldrovandia</taxon>
    </lineage>
</organism>
<feature type="transmembrane region" description="Helical" evidence="15">
    <location>
        <begin position="597"/>
        <end position="622"/>
    </location>
</feature>
<evidence type="ECO:0000256" key="15">
    <source>
        <dbReference type="SAM" id="Phobius"/>
    </source>
</evidence>
<dbReference type="FunFam" id="2.60.40.60:FF:000011">
    <property type="entry name" value="Cadherin 1"/>
    <property type="match status" value="1"/>
</dbReference>
<dbReference type="GO" id="GO:0005737">
    <property type="term" value="C:cytoplasm"/>
    <property type="evidence" value="ECO:0007669"/>
    <property type="project" value="UniProtKB-SubCell"/>
</dbReference>
<accession>A0AAD7SWC3</accession>
<dbReference type="GO" id="GO:0007156">
    <property type="term" value="P:homophilic cell adhesion via plasma membrane adhesion molecules"/>
    <property type="evidence" value="ECO:0007669"/>
    <property type="project" value="InterPro"/>
</dbReference>
<dbReference type="InterPro" id="IPR015919">
    <property type="entry name" value="Cadherin-like_sf"/>
</dbReference>
<dbReference type="Gene3D" id="2.60.40.60">
    <property type="entry name" value="Cadherins"/>
    <property type="match status" value="5"/>
</dbReference>
<dbReference type="GO" id="GO:0007043">
    <property type="term" value="P:cell-cell junction assembly"/>
    <property type="evidence" value="ECO:0007669"/>
    <property type="project" value="TreeGrafter"/>
</dbReference>
<evidence type="ECO:0000256" key="14">
    <source>
        <dbReference type="PROSITE-ProRule" id="PRU00043"/>
    </source>
</evidence>
<keyword evidence="10" id="KW-0130">Cell adhesion</keyword>
<evidence type="ECO:0000256" key="5">
    <source>
        <dbReference type="ARBA" id="ARBA00022692"/>
    </source>
</evidence>
<evidence type="ECO:0000256" key="1">
    <source>
        <dbReference type="ARBA" id="ARBA00004251"/>
    </source>
</evidence>
<evidence type="ECO:0000256" key="6">
    <source>
        <dbReference type="ARBA" id="ARBA00022723"/>
    </source>
</evidence>
<evidence type="ECO:0000256" key="7">
    <source>
        <dbReference type="ARBA" id="ARBA00022729"/>
    </source>
</evidence>
<dbReference type="Pfam" id="PF00028">
    <property type="entry name" value="Cadherin"/>
    <property type="match status" value="4"/>
</dbReference>
<protein>
    <recommendedName>
        <fullName evidence="17">Cadherin domain-containing protein</fullName>
    </recommendedName>
</protein>
<evidence type="ECO:0000256" key="16">
    <source>
        <dbReference type="SAM" id="SignalP"/>
    </source>
</evidence>
<dbReference type="PRINTS" id="PR00205">
    <property type="entry name" value="CADHERIN"/>
</dbReference>
<evidence type="ECO:0000256" key="9">
    <source>
        <dbReference type="ARBA" id="ARBA00022837"/>
    </source>
</evidence>
<evidence type="ECO:0000313" key="19">
    <source>
        <dbReference type="Proteomes" id="UP001221898"/>
    </source>
</evidence>
<feature type="domain" description="Cadherin" evidence="17">
    <location>
        <begin position="40"/>
        <end position="135"/>
    </location>
</feature>
<keyword evidence="6" id="KW-0479">Metal-binding</keyword>
<reference evidence="18" key="1">
    <citation type="journal article" date="2023" name="Science">
        <title>Genome structures resolve the early diversification of teleost fishes.</title>
        <authorList>
            <person name="Parey E."/>
            <person name="Louis A."/>
            <person name="Montfort J."/>
            <person name="Bouchez O."/>
            <person name="Roques C."/>
            <person name="Iampietro C."/>
            <person name="Lluch J."/>
            <person name="Castinel A."/>
            <person name="Donnadieu C."/>
            <person name="Desvignes T."/>
            <person name="Floi Bucao C."/>
            <person name="Jouanno E."/>
            <person name="Wen M."/>
            <person name="Mejri S."/>
            <person name="Dirks R."/>
            <person name="Jansen H."/>
            <person name="Henkel C."/>
            <person name="Chen W.J."/>
            <person name="Zahm M."/>
            <person name="Cabau C."/>
            <person name="Klopp C."/>
            <person name="Thompson A.W."/>
            <person name="Robinson-Rechavi M."/>
            <person name="Braasch I."/>
            <person name="Lecointre G."/>
            <person name="Bobe J."/>
            <person name="Postlethwait J.H."/>
            <person name="Berthelot C."/>
            <person name="Roest Crollius H."/>
            <person name="Guiguen Y."/>
        </authorList>
    </citation>
    <scope>NUCLEOTIDE SEQUENCE</scope>
    <source>
        <strain evidence="18">NC1722</strain>
    </source>
</reference>
<dbReference type="SMART" id="SM00112">
    <property type="entry name" value="CA"/>
    <property type="match status" value="5"/>
</dbReference>
<evidence type="ECO:0000256" key="11">
    <source>
        <dbReference type="ARBA" id="ARBA00022989"/>
    </source>
</evidence>
<evidence type="ECO:0000256" key="3">
    <source>
        <dbReference type="ARBA" id="ARBA00022475"/>
    </source>
</evidence>
<dbReference type="GO" id="GO:0005509">
    <property type="term" value="F:calcium ion binding"/>
    <property type="evidence" value="ECO:0007669"/>
    <property type="project" value="UniProtKB-UniRule"/>
</dbReference>
<evidence type="ECO:0000256" key="8">
    <source>
        <dbReference type="ARBA" id="ARBA00022737"/>
    </source>
</evidence>
<dbReference type="FunFam" id="2.60.40.60:FF:000158">
    <property type="entry name" value="Dachsous cadherin-related 1"/>
    <property type="match status" value="1"/>
</dbReference>
<gene>
    <name evidence="18" type="ORF">AAFF_G00240320</name>
</gene>